<dbReference type="PANTHER" id="PTHR45789">
    <property type="entry name" value="FI18025P1"/>
    <property type="match status" value="1"/>
</dbReference>
<evidence type="ECO:0000256" key="2">
    <source>
        <dbReference type="ARBA" id="ARBA00023242"/>
    </source>
</evidence>
<evidence type="ECO:0000256" key="1">
    <source>
        <dbReference type="ARBA" id="ARBA00023125"/>
    </source>
</evidence>
<feature type="DNA-binding region" description="HMG box" evidence="3">
    <location>
        <begin position="3"/>
        <end position="72"/>
    </location>
</feature>
<dbReference type="Gene3D" id="1.10.30.10">
    <property type="entry name" value="High mobility group box domain"/>
    <property type="match status" value="1"/>
</dbReference>
<evidence type="ECO:0000259" key="4">
    <source>
        <dbReference type="PROSITE" id="PS50118"/>
    </source>
</evidence>
<accession>A0ABQ8V5Z0</accession>
<dbReference type="InterPro" id="IPR036910">
    <property type="entry name" value="HMG_box_dom_sf"/>
</dbReference>
<organism evidence="5 6">
    <name type="scientific">Lentinula lateritia</name>
    <dbReference type="NCBI Taxonomy" id="40482"/>
    <lineage>
        <taxon>Eukaryota</taxon>
        <taxon>Fungi</taxon>
        <taxon>Dikarya</taxon>
        <taxon>Basidiomycota</taxon>
        <taxon>Agaricomycotina</taxon>
        <taxon>Agaricomycetes</taxon>
        <taxon>Agaricomycetidae</taxon>
        <taxon>Agaricales</taxon>
        <taxon>Marasmiineae</taxon>
        <taxon>Omphalotaceae</taxon>
        <taxon>Lentinula</taxon>
    </lineage>
</organism>
<dbReference type="Proteomes" id="UP001150217">
    <property type="component" value="Unassembled WGS sequence"/>
</dbReference>
<sequence>NHIPRPANAFMLFRSDFVKHRHKLGSLETNHCSLSKTIGNCWKQLKDEEKAVWYGKAKIEKAKHQEMYPEYRYRPSHRK</sequence>
<dbReference type="Pfam" id="PF00505">
    <property type="entry name" value="HMG_box"/>
    <property type="match status" value="1"/>
</dbReference>
<keyword evidence="1 3" id="KW-0238">DNA-binding</keyword>
<feature type="non-terminal residue" evidence="5">
    <location>
        <position position="79"/>
    </location>
</feature>
<gene>
    <name evidence="5" type="ORF">C8R41DRAFT_706463</name>
</gene>
<keyword evidence="2 3" id="KW-0539">Nucleus</keyword>
<dbReference type="SMART" id="SM00398">
    <property type="entry name" value="HMG"/>
    <property type="match status" value="1"/>
</dbReference>
<evidence type="ECO:0000313" key="6">
    <source>
        <dbReference type="Proteomes" id="UP001150217"/>
    </source>
</evidence>
<feature type="non-terminal residue" evidence="5">
    <location>
        <position position="1"/>
    </location>
</feature>
<dbReference type="EMBL" id="JANVFT010000072">
    <property type="protein sequence ID" value="KAJ4476137.1"/>
    <property type="molecule type" value="Genomic_DNA"/>
</dbReference>
<evidence type="ECO:0000313" key="5">
    <source>
        <dbReference type="EMBL" id="KAJ4476137.1"/>
    </source>
</evidence>
<dbReference type="SUPFAM" id="SSF47095">
    <property type="entry name" value="HMG-box"/>
    <property type="match status" value="1"/>
</dbReference>
<protein>
    <submittedName>
        <fullName evidence="5">High mobility group box domain-containing protein</fullName>
    </submittedName>
</protein>
<comment type="caution">
    <text evidence="5">The sequence shown here is derived from an EMBL/GenBank/DDBJ whole genome shotgun (WGS) entry which is preliminary data.</text>
</comment>
<keyword evidence="6" id="KW-1185">Reference proteome</keyword>
<dbReference type="InterPro" id="IPR009071">
    <property type="entry name" value="HMG_box_dom"/>
</dbReference>
<proteinExistence type="predicted"/>
<dbReference type="PROSITE" id="PS50118">
    <property type="entry name" value="HMG_BOX_2"/>
    <property type="match status" value="1"/>
</dbReference>
<dbReference type="CDD" id="cd01389">
    <property type="entry name" value="HMG-box_ROX1-like"/>
    <property type="match status" value="1"/>
</dbReference>
<feature type="domain" description="HMG box" evidence="4">
    <location>
        <begin position="3"/>
        <end position="72"/>
    </location>
</feature>
<evidence type="ECO:0000256" key="3">
    <source>
        <dbReference type="PROSITE-ProRule" id="PRU00267"/>
    </source>
</evidence>
<dbReference type="InterPro" id="IPR051356">
    <property type="entry name" value="SOX/SOX-like_TF"/>
</dbReference>
<reference evidence="5" key="1">
    <citation type="submission" date="2022-08" db="EMBL/GenBank/DDBJ databases">
        <title>A Global Phylogenomic Analysis of the Shiitake Genus Lentinula.</title>
        <authorList>
            <consortium name="DOE Joint Genome Institute"/>
            <person name="Sierra-Patev S."/>
            <person name="Min B."/>
            <person name="Naranjo-Ortiz M."/>
            <person name="Looney B."/>
            <person name="Konkel Z."/>
            <person name="Slot J.C."/>
            <person name="Sakamoto Y."/>
            <person name="Steenwyk J.L."/>
            <person name="Rokas A."/>
            <person name="Carro J."/>
            <person name="Camarero S."/>
            <person name="Ferreira P."/>
            <person name="Molpeceres G."/>
            <person name="Ruiz-Duenas F.J."/>
            <person name="Serrano A."/>
            <person name="Henrissat B."/>
            <person name="Drula E."/>
            <person name="Hughes K.W."/>
            <person name="Mata J.L."/>
            <person name="Ishikawa N.K."/>
            <person name="Vargas-Isla R."/>
            <person name="Ushijima S."/>
            <person name="Smith C.A."/>
            <person name="Ahrendt S."/>
            <person name="Andreopoulos W."/>
            <person name="He G."/>
            <person name="Labutti K."/>
            <person name="Lipzen A."/>
            <person name="Ng V."/>
            <person name="Riley R."/>
            <person name="Sandor L."/>
            <person name="Barry K."/>
            <person name="Martinez A.T."/>
            <person name="Xiao Y."/>
            <person name="Gibbons J.G."/>
            <person name="Terashima K."/>
            <person name="Grigoriev I.V."/>
            <person name="Hibbett D.S."/>
        </authorList>
    </citation>
    <scope>NUCLEOTIDE SEQUENCE</scope>
    <source>
        <strain evidence="5">RHP3577 ss4</strain>
    </source>
</reference>
<dbReference type="PANTHER" id="PTHR45789:SF2">
    <property type="entry name" value="FI18025P1"/>
    <property type="match status" value="1"/>
</dbReference>
<name>A0ABQ8V5Z0_9AGAR</name>